<feature type="domain" description="DUF3837" evidence="1">
    <location>
        <begin position="1"/>
        <end position="100"/>
    </location>
</feature>
<dbReference type="InterPro" id="IPR024212">
    <property type="entry name" value="DUF3837"/>
</dbReference>
<dbReference type="InterPro" id="IPR038406">
    <property type="entry name" value="DUF3837_sf"/>
</dbReference>
<comment type="caution">
    <text evidence="2">The sequence shown here is derived from an EMBL/GenBank/DDBJ whole genome shotgun (WGS) entry which is preliminary data.</text>
</comment>
<dbReference type="AlphaFoldDB" id="A0A9D2D2U7"/>
<sequence>MVRSIARYAVIRKTQKDVNILTGNYEAAYAEGLLFHILNLHPKTEELSVRRLKEELMEALQGYVPADDREKHLIHMLEEYKPSDIWDEDTEAMLKLGLEEDRIWEL</sequence>
<dbReference type="EMBL" id="DXCH01000185">
    <property type="protein sequence ID" value="HIZ07606.1"/>
    <property type="molecule type" value="Genomic_DNA"/>
</dbReference>
<evidence type="ECO:0000313" key="3">
    <source>
        <dbReference type="Proteomes" id="UP000824024"/>
    </source>
</evidence>
<name>A0A9D2D2U7_9FIRM</name>
<protein>
    <submittedName>
        <fullName evidence="2">DUF3837 domain-containing protein</fullName>
    </submittedName>
</protein>
<organism evidence="2 3">
    <name type="scientific">Candidatus Eubacterium avistercoris</name>
    <dbReference type="NCBI Taxonomy" id="2838567"/>
    <lineage>
        <taxon>Bacteria</taxon>
        <taxon>Bacillati</taxon>
        <taxon>Bacillota</taxon>
        <taxon>Clostridia</taxon>
        <taxon>Eubacteriales</taxon>
        <taxon>Eubacteriaceae</taxon>
        <taxon>Eubacterium</taxon>
    </lineage>
</organism>
<dbReference type="Proteomes" id="UP000824024">
    <property type="component" value="Unassembled WGS sequence"/>
</dbReference>
<evidence type="ECO:0000259" key="1">
    <source>
        <dbReference type="Pfam" id="PF12939"/>
    </source>
</evidence>
<evidence type="ECO:0000313" key="2">
    <source>
        <dbReference type="EMBL" id="HIZ07606.1"/>
    </source>
</evidence>
<gene>
    <name evidence="2" type="ORF">IAA08_06700</name>
</gene>
<accession>A0A9D2D2U7</accession>
<reference evidence="2" key="2">
    <citation type="submission" date="2021-04" db="EMBL/GenBank/DDBJ databases">
        <authorList>
            <person name="Gilroy R."/>
        </authorList>
    </citation>
    <scope>NUCLEOTIDE SEQUENCE</scope>
    <source>
        <strain evidence="2">CHK192-9172</strain>
    </source>
</reference>
<reference evidence="2" key="1">
    <citation type="journal article" date="2021" name="PeerJ">
        <title>Extensive microbial diversity within the chicken gut microbiome revealed by metagenomics and culture.</title>
        <authorList>
            <person name="Gilroy R."/>
            <person name="Ravi A."/>
            <person name="Getino M."/>
            <person name="Pursley I."/>
            <person name="Horton D.L."/>
            <person name="Alikhan N.F."/>
            <person name="Baker D."/>
            <person name="Gharbi K."/>
            <person name="Hall N."/>
            <person name="Watson M."/>
            <person name="Adriaenssens E.M."/>
            <person name="Foster-Nyarko E."/>
            <person name="Jarju S."/>
            <person name="Secka A."/>
            <person name="Antonio M."/>
            <person name="Oren A."/>
            <person name="Chaudhuri R.R."/>
            <person name="La Ragione R."/>
            <person name="Hildebrand F."/>
            <person name="Pallen M.J."/>
        </authorList>
    </citation>
    <scope>NUCLEOTIDE SEQUENCE</scope>
    <source>
        <strain evidence="2">CHK192-9172</strain>
    </source>
</reference>
<dbReference type="Gene3D" id="1.20.58.1400">
    <property type="entry name" value="Domain of unknown function DUF3837"/>
    <property type="match status" value="1"/>
</dbReference>
<dbReference type="Pfam" id="PF12939">
    <property type="entry name" value="DUF3837"/>
    <property type="match status" value="1"/>
</dbReference>
<proteinExistence type="predicted"/>